<dbReference type="Proteomes" id="UP000077786">
    <property type="component" value="Unassembled WGS sequence"/>
</dbReference>
<gene>
    <name evidence="2" type="ORF">A0123_01293</name>
</gene>
<name>A0A1B6VN06_9PROT</name>
<evidence type="ECO:0000259" key="1">
    <source>
        <dbReference type="Pfam" id="PF13403"/>
    </source>
</evidence>
<dbReference type="NCBIfam" id="TIGR04415">
    <property type="entry name" value="O_hepto_targRPT"/>
    <property type="match status" value="3"/>
</dbReference>
<dbReference type="InterPro" id="IPR028992">
    <property type="entry name" value="Hedgehog/Intein_dom"/>
</dbReference>
<feature type="domain" description="Hedgehog/Intein (Hint)" evidence="1">
    <location>
        <begin position="237"/>
        <end position="376"/>
    </location>
</feature>
<comment type="caution">
    <text evidence="2">The sequence shown here is derived from an EMBL/GenBank/DDBJ whole genome shotgun (WGS) entry which is preliminary data.</text>
</comment>
<organism evidence="2 3">
    <name type="scientific">Gluconobacter cerinus</name>
    <dbReference type="NCBI Taxonomy" id="38307"/>
    <lineage>
        <taxon>Bacteria</taxon>
        <taxon>Pseudomonadati</taxon>
        <taxon>Pseudomonadota</taxon>
        <taxon>Alphaproteobacteria</taxon>
        <taxon>Acetobacterales</taxon>
        <taxon>Acetobacteraceae</taxon>
        <taxon>Gluconobacter</taxon>
    </lineage>
</organism>
<dbReference type="InterPro" id="IPR036844">
    <property type="entry name" value="Hint_dom_sf"/>
</dbReference>
<evidence type="ECO:0000313" key="2">
    <source>
        <dbReference type="EMBL" id="OAJ68585.1"/>
    </source>
</evidence>
<dbReference type="Pfam" id="PF13403">
    <property type="entry name" value="Hint_2"/>
    <property type="match status" value="1"/>
</dbReference>
<dbReference type="Gene3D" id="2.160.20.20">
    <property type="match status" value="1"/>
</dbReference>
<dbReference type="InterPro" id="IPR030930">
    <property type="entry name" value="AIDA"/>
</dbReference>
<dbReference type="PATRIC" id="fig|38307.3.peg.1328"/>
<dbReference type="EMBL" id="LUTU01000005">
    <property type="protein sequence ID" value="OAJ68585.1"/>
    <property type="molecule type" value="Genomic_DNA"/>
</dbReference>
<proteinExistence type="predicted"/>
<dbReference type="AlphaFoldDB" id="A0A1B6VN06"/>
<dbReference type="RefSeq" id="WP_232309117.1">
    <property type="nucleotide sequence ID" value="NZ_LUTU01000005.1"/>
</dbReference>
<dbReference type="InterPro" id="IPR012332">
    <property type="entry name" value="Autotransporter_pectin_lyase_C"/>
</dbReference>
<accession>A0A1B6VN06</accession>
<dbReference type="SUPFAM" id="SSF51294">
    <property type="entry name" value="Hedgehog/intein (Hint) domain"/>
    <property type="match status" value="1"/>
</dbReference>
<evidence type="ECO:0000313" key="3">
    <source>
        <dbReference type="Proteomes" id="UP000077786"/>
    </source>
</evidence>
<sequence>MSQIVSSGQAVSGSTVSGEGNILTVENGGSIQRVTVVSGGAVSDEGEDRFLTISNGGTLTVGSAGTSYNATVLSGGLQAVTNGGHAYNVAVSSGGMQVTSSGGQLTHTQLNPGAALSALSGSIVDHAEVRSGASFYVASGAVADTTVISSGAVLTLQSGGILTETILSSGGRIDLDGLSYSDGETATFVSSGGAYYLNVTSGGNVVYSTRMQGDYSSNGVTLTKDDDGSTIAELGPVCFLGGSLIQTPTGEVAVEDLRAGNEVVVIRDGTEQVERLNWVGRKKAQVRKGPHLDEVGYPVRICKGAVSKRVPHTDLLLTPEHCLYLNGVFIPVRMLVNGGSITYATDITSYDYYHVETASHDVIVANGLTTESYLDTGNRNSFAQPGSIAHFSTVVKSWEHDASAPLVTDRAVVEPVHARLAQRSEQLGLNVASEAETTGEHDLHLETRSGQRIAPMRQVGGRLLFSLPTGARTVRLVSRASRLCDSVGPYLDDRRMLGVLTRTIRLWDGEGMQELMARQPADAEGWYPADPSGIRWTNGNALLALGARSATDAGVLEIEILEAGPYVKPQAAEKRISLLCA</sequence>
<reference evidence="2 3" key="1">
    <citation type="submission" date="2016-03" db="EMBL/GenBank/DDBJ databases">
        <title>Draft genome sequence of Gluconobacter cerinus strain CECT 9110.</title>
        <authorList>
            <person name="Sainz F."/>
            <person name="Mas A."/>
            <person name="Torija M.J."/>
        </authorList>
    </citation>
    <scope>NUCLEOTIDE SEQUENCE [LARGE SCALE GENOMIC DNA]</scope>
    <source>
        <strain evidence="2 3">CECT 9110</strain>
    </source>
</reference>
<protein>
    <submittedName>
        <fullName evidence="2">Adhesin/invasin tiba translocator</fullName>
    </submittedName>
</protein>